<evidence type="ECO:0000313" key="2">
    <source>
        <dbReference type="EMBL" id="XCH47762.1"/>
    </source>
</evidence>
<dbReference type="NCBIfam" id="TIGR01764">
    <property type="entry name" value="excise"/>
    <property type="match status" value="1"/>
</dbReference>
<dbReference type="KEGG" id="tob:V4D31_05265"/>
<evidence type="ECO:0000259" key="1">
    <source>
        <dbReference type="Pfam" id="PF12728"/>
    </source>
</evidence>
<dbReference type="RefSeq" id="WP_353685423.1">
    <property type="nucleotide sequence ID" value="NZ_CP144374.1"/>
</dbReference>
<protein>
    <submittedName>
        <fullName evidence="2">Helix-turn-helix domain-containing protein</fullName>
    </submittedName>
</protein>
<dbReference type="EMBL" id="CP144374">
    <property type="protein sequence ID" value="XCH47762.1"/>
    <property type="molecule type" value="Genomic_DNA"/>
</dbReference>
<dbReference type="InterPro" id="IPR009061">
    <property type="entry name" value="DNA-bd_dom_put_sf"/>
</dbReference>
<organism evidence="2">
    <name type="scientific">Thermodesulfovibrio obliviosus</name>
    <dbReference type="NCBI Taxonomy" id="3118332"/>
    <lineage>
        <taxon>Bacteria</taxon>
        <taxon>Pseudomonadati</taxon>
        <taxon>Nitrospirota</taxon>
        <taxon>Thermodesulfovibrionia</taxon>
        <taxon>Thermodesulfovibrionales</taxon>
        <taxon>Thermodesulfovibrionaceae</taxon>
        <taxon>Thermodesulfovibrio</taxon>
    </lineage>
</organism>
<dbReference type="SUPFAM" id="SSF46955">
    <property type="entry name" value="Putative DNA-binding domain"/>
    <property type="match status" value="1"/>
</dbReference>
<name>A0AAU8H2Q6_9BACT</name>
<sequence length="89" mass="10295">MEEKLLTSQEVAEILGITMHRLYTWTAQGKIPVIKISRKMIRFRWSDIEQWLQEKTVLPQAQCRNTRSVGGKGVDIDRIVENAKKEVGI</sequence>
<reference evidence="2" key="1">
    <citation type="submission" date="2024-01" db="EMBL/GenBank/DDBJ databases">
        <title>The first autotrophic representatives of the genus Thermodesulfovibrio.</title>
        <authorList>
            <person name="Maltseva A.I."/>
            <person name="Elcheninov A.G."/>
            <person name="Kublanov I.V."/>
            <person name="Lebedinsky A.V."/>
            <person name="Frolov E.N."/>
        </authorList>
    </citation>
    <scope>NUCLEOTIDE SEQUENCE</scope>
    <source>
        <strain evidence="2">3462-1</strain>
    </source>
</reference>
<feature type="domain" description="Helix-turn-helix" evidence="1">
    <location>
        <begin position="5"/>
        <end position="55"/>
    </location>
</feature>
<proteinExistence type="predicted"/>
<dbReference type="InterPro" id="IPR041657">
    <property type="entry name" value="HTH_17"/>
</dbReference>
<dbReference type="AlphaFoldDB" id="A0AAU8H2Q6"/>
<dbReference type="Gene3D" id="1.10.1660.10">
    <property type="match status" value="1"/>
</dbReference>
<dbReference type="Pfam" id="PF12728">
    <property type="entry name" value="HTH_17"/>
    <property type="match status" value="1"/>
</dbReference>
<accession>A0AAU8H2Q6</accession>
<dbReference type="GO" id="GO:0003677">
    <property type="term" value="F:DNA binding"/>
    <property type="evidence" value="ECO:0007669"/>
    <property type="project" value="InterPro"/>
</dbReference>
<gene>
    <name evidence="2" type="ORF">V4D31_05265</name>
</gene>
<dbReference type="InterPro" id="IPR010093">
    <property type="entry name" value="SinI_DNA-bd"/>
</dbReference>